<dbReference type="AlphaFoldDB" id="A0AAW6BQP7"/>
<evidence type="ECO:0000256" key="2">
    <source>
        <dbReference type="ARBA" id="ARBA00012100"/>
    </source>
</evidence>
<dbReference type="SUPFAM" id="SSF52499">
    <property type="entry name" value="Isochorismatase-like hydrolases"/>
    <property type="match status" value="1"/>
</dbReference>
<comment type="cofactor">
    <cofactor evidence="5">
        <name>pantetheine 4'-phosphate</name>
        <dbReference type="ChEBI" id="CHEBI:47942"/>
    </cofactor>
    <text evidence="5">Binds 1 phosphopantetheine covalently.</text>
</comment>
<evidence type="ECO:0000313" key="8">
    <source>
        <dbReference type="Proteomes" id="UP001212996"/>
    </source>
</evidence>
<dbReference type="Gene3D" id="1.10.1200.10">
    <property type="entry name" value="ACP-like"/>
    <property type="match status" value="1"/>
</dbReference>
<dbReference type="EMBL" id="JAQMFO010000074">
    <property type="protein sequence ID" value="MDB6375048.1"/>
    <property type="molecule type" value="Genomic_DNA"/>
</dbReference>
<dbReference type="InterPro" id="IPR009081">
    <property type="entry name" value="PP-bd_ACP"/>
</dbReference>
<evidence type="ECO:0000256" key="4">
    <source>
        <dbReference type="ARBA" id="ARBA00048590"/>
    </source>
</evidence>
<accession>A0AAW6BQP7</accession>
<dbReference type="RefSeq" id="WP_262978328.1">
    <property type="nucleotide sequence ID" value="NZ_JAQMFO010000074.1"/>
</dbReference>
<dbReference type="PANTHER" id="PTHR43540">
    <property type="entry name" value="PEROXYUREIDOACRYLATE/UREIDOACRYLATE AMIDOHYDROLASE-RELATED"/>
    <property type="match status" value="1"/>
</dbReference>
<evidence type="ECO:0000256" key="3">
    <source>
        <dbReference type="ARBA" id="ARBA00022801"/>
    </source>
</evidence>
<dbReference type="InterPro" id="IPR036736">
    <property type="entry name" value="ACP-like_sf"/>
</dbReference>
<keyword evidence="3" id="KW-0378">Hydrolase</keyword>
<evidence type="ECO:0000313" key="7">
    <source>
        <dbReference type="EMBL" id="MDB6375048.1"/>
    </source>
</evidence>
<reference evidence="7" key="1">
    <citation type="submission" date="2023-01" db="EMBL/GenBank/DDBJ databases">
        <title>Genome sequencing of Photorhabdus bodei 09-20.</title>
        <authorList>
            <person name="Kalindamar S."/>
            <person name="Kumru S."/>
        </authorList>
    </citation>
    <scope>NUCLEOTIDE SEQUENCE</scope>
    <source>
        <strain evidence="7">09-20</strain>
    </source>
</reference>
<sequence length="303" mass="34483">MAIPKLHSYSLKDITLDIQNRTNWQVEPDRAALLIHDMQQYFVDFYEDKQMIEIIIGQIKSIKEACVAAGIPVFYTAQPGNQSPDDRALLTDFWGQGIPEDPKCTQVVSELAPKKGDLFLKKCRYSAFKRSDLELQLKNNQINQLIIVGVYAHIGCMLTAAEAFMNDIQVFMVADALGDFSREDHLYALNYVAKRCGSVTTTEKLLCELQAYADSKLPRSKQQLKEQVAELLEINVTEIIDEDNLIDLGLDSIRTMNFLSDWQHRGLDISFTDVAKSPSINTWWQLLQTARRGRISRKLNAFS</sequence>
<dbReference type="PANTHER" id="PTHR43540:SF3">
    <property type="entry name" value="ENTEROBACTIN SYNTHASE COMPONENT B"/>
    <property type="match status" value="1"/>
</dbReference>
<dbReference type="InterPro" id="IPR000868">
    <property type="entry name" value="Isochorismatase-like_dom"/>
</dbReference>
<dbReference type="PROSITE" id="PS50075">
    <property type="entry name" value="CARRIER"/>
    <property type="match status" value="1"/>
</dbReference>
<dbReference type="InterPro" id="IPR050272">
    <property type="entry name" value="Isochorismatase-like_hydrls"/>
</dbReference>
<proteinExistence type="predicted"/>
<keyword evidence="5" id="KW-0597">Phosphoprotein</keyword>
<evidence type="ECO:0000256" key="5">
    <source>
        <dbReference type="PIRSR" id="PIRSR001111-50"/>
    </source>
</evidence>
<dbReference type="PRINTS" id="PR01398">
    <property type="entry name" value="ISCHRISMTASE"/>
</dbReference>
<gene>
    <name evidence="7" type="ORF">PH362_24960</name>
</gene>
<dbReference type="SUPFAM" id="SSF47336">
    <property type="entry name" value="ACP-like"/>
    <property type="match status" value="1"/>
</dbReference>
<protein>
    <recommendedName>
        <fullName evidence="2">isochorismatase</fullName>
        <ecNumber evidence="2">3.3.2.1</ecNumber>
    </recommendedName>
</protein>
<dbReference type="EC" id="3.3.2.1" evidence="2"/>
<keyword evidence="5" id="KW-0596">Phosphopantetheine</keyword>
<feature type="modified residue" description="O-(pantetheine 4'-phosphoryl)serine" evidence="5">
    <location>
        <position position="252"/>
    </location>
</feature>
<dbReference type="PIRSF" id="PIRSF001111">
    <property type="entry name" value="Isochorismatase"/>
    <property type="match status" value="1"/>
</dbReference>
<dbReference type="InterPro" id="IPR016291">
    <property type="entry name" value="Isochorismatase"/>
</dbReference>
<comment type="pathway">
    <text evidence="1">Siderophore biosynthesis.</text>
</comment>
<feature type="domain" description="Carrier" evidence="6">
    <location>
        <begin position="215"/>
        <end position="291"/>
    </location>
</feature>
<evidence type="ECO:0000259" key="6">
    <source>
        <dbReference type="PROSITE" id="PS50075"/>
    </source>
</evidence>
<evidence type="ECO:0000256" key="1">
    <source>
        <dbReference type="ARBA" id="ARBA00004924"/>
    </source>
</evidence>
<dbReference type="InterPro" id="IPR036380">
    <property type="entry name" value="Isochorismatase-like_sf"/>
</dbReference>
<comment type="catalytic activity">
    <reaction evidence="4">
        <text>isochorismate + H2O = (2S,3S)-2,3-dihydroxy-2,3-dihydrobenzoate + pyruvate</text>
        <dbReference type="Rhea" id="RHEA:11112"/>
        <dbReference type="ChEBI" id="CHEBI:15361"/>
        <dbReference type="ChEBI" id="CHEBI:15377"/>
        <dbReference type="ChEBI" id="CHEBI:29780"/>
        <dbReference type="ChEBI" id="CHEBI:58764"/>
        <dbReference type="EC" id="3.3.2.1"/>
    </reaction>
</comment>
<dbReference type="Proteomes" id="UP001212996">
    <property type="component" value="Unassembled WGS sequence"/>
</dbReference>
<dbReference type="Pfam" id="PF00857">
    <property type="entry name" value="Isochorismatase"/>
    <property type="match status" value="1"/>
</dbReference>
<organism evidence="7 8">
    <name type="scientific">Photorhabdus bodei</name>
    <dbReference type="NCBI Taxonomy" id="2029681"/>
    <lineage>
        <taxon>Bacteria</taxon>
        <taxon>Pseudomonadati</taxon>
        <taxon>Pseudomonadota</taxon>
        <taxon>Gammaproteobacteria</taxon>
        <taxon>Enterobacterales</taxon>
        <taxon>Morganellaceae</taxon>
        <taxon>Photorhabdus</taxon>
    </lineage>
</organism>
<name>A0AAW6BQP7_9GAMM</name>
<dbReference type="GO" id="GO:0008908">
    <property type="term" value="F:isochorismatase activity"/>
    <property type="evidence" value="ECO:0007669"/>
    <property type="project" value="UniProtKB-EC"/>
</dbReference>
<dbReference type="Gene3D" id="3.40.50.850">
    <property type="entry name" value="Isochorismatase-like"/>
    <property type="match status" value="1"/>
</dbReference>
<dbReference type="Pfam" id="PF00550">
    <property type="entry name" value="PP-binding"/>
    <property type="match status" value="1"/>
</dbReference>
<comment type="caution">
    <text evidence="7">The sequence shown here is derived from an EMBL/GenBank/DDBJ whole genome shotgun (WGS) entry which is preliminary data.</text>
</comment>